<keyword evidence="2" id="KW-1185">Reference proteome</keyword>
<comment type="caution">
    <text evidence="1">The sequence shown here is derived from an EMBL/GenBank/DDBJ whole genome shotgun (WGS) entry which is preliminary data.</text>
</comment>
<sequence>MLACNAVVARQASYGRMVECRLSVPGDSSLATRDYFEPAIGFPPLMPSSTRISVARFHRLPYIRSDDLILLNKIINLFFLSNGVVTGDELPLHCASSAQGFLLWSVISST</sequence>
<name>A0A4Y2DI43_ARAVE</name>
<proteinExistence type="predicted"/>
<evidence type="ECO:0000313" key="1">
    <source>
        <dbReference type="EMBL" id="GBM15245.1"/>
    </source>
</evidence>
<dbReference type="Proteomes" id="UP000499080">
    <property type="component" value="Unassembled WGS sequence"/>
</dbReference>
<evidence type="ECO:0000313" key="2">
    <source>
        <dbReference type="Proteomes" id="UP000499080"/>
    </source>
</evidence>
<reference evidence="1 2" key="1">
    <citation type="journal article" date="2019" name="Sci. Rep.">
        <title>Orb-weaving spider Araneus ventricosus genome elucidates the spidroin gene catalogue.</title>
        <authorList>
            <person name="Kono N."/>
            <person name="Nakamura H."/>
            <person name="Ohtoshi R."/>
            <person name="Moran D.A.P."/>
            <person name="Shinohara A."/>
            <person name="Yoshida Y."/>
            <person name="Fujiwara M."/>
            <person name="Mori M."/>
            <person name="Tomita M."/>
            <person name="Arakawa K."/>
        </authorList>
    </citation>
    <scope>NUCLEOTIDE SEQUENCE [LARGE SCALE GENOMIC DNA]</scope>
</reference>
<protein>
    <submittedName>
        <fullName evidence="1">Uncharacterized protein</fullName>
    </submittedName>
</protein>
<dbReference type="EMBL" id="BGPR01000357">
    <property type="protein sequence ID" value="GBM15245.1"/>
    <property type="molecule type" value="Genomic_DNA"/>
</dbReference>
<accession>A0A4Y2DI43</accession>
<gene>
    <name evidence="1" type="ORF">AVEN_144035_1</name>
</gene>
<organism evidence="1 2">
    <name type="scientific">Araneus ventricosus</name>
    <name type="common">Orbweaver spider</name>
    <name type="synonym">Epeira ventricosa</name>
    <dbReference type="NCBI Taxonomy" id="182803"/>
    <lineage>
        <taxon>Eukaryota</taxon>
        <taxon>Metazoa</taxon>
        <taxon>Ecdysozoa</taxon>
        <taxon>Arthropoda</taxon>
        <taxon>Chelicerata</taxon>
        <taxon>Arachnida</taxon>
        <taxon>Araneae</taxon>
        <taxon>Araneomorphae</taxon>
        <taxon>Entelegynae</taxon>
        <taxon>Araneoidea</taxon>
        <taxon>Araneidae</taxon>
        <taxon>Araneus</taxon>
    </lineage>
</organism>
<dbReference type="AlphaFoldDB" id="A0A4Y2DI43"/>